<name>A0ACC4DEK7_PURLI</name>
<evidence type="ECO:0000313" key="2">
    <source>
        <dbReference type="Proteomes" id="UP001638806"/>
    </source>
</evidence>
<dbReference type="Proteomes" id="UP001638806">
    <property type="component" value="Unassembled WGS sequence"/>
</dbReference>
<evidence type="ECO:0000313" key="1">
    <source>
        <dbReference type="EMBL" id="KAL3954781.1"/>
    </source>
</evidence>
<sequence>MRGMLAGTWLYRAVPEVPVQAILGLCAGQVLWASPGLPPPSREGARELWLLWRLDPVAAEAVNCSEAVSDVVASPGPRLPSTKQPLRARLSPTRRGDDPAEILHITSDLLRRNAPRLRSRWKRAPPSDATKLDQTTADDSRRLTAPASPCDSTAIGTNRALVGPRPSGVDSTKSCVRAASRFGKSRSASVPPRDGRPGLTRPFRWKQESLSFAQRDPSSALVAAHVPSNARPRARVQPSSDGLLPSLQAFSRTDQQGLVLTENR</sequence>
<keyword evidence="2" id="KW-1185">Reference proteome</keyword>
<comment type="caution">
    <text evidence="1">The sequence shown here is derived from an EMBL/GenBank/DDBJ whole genome shotgun (WGS) entry which is preliminary data.</text>
</comment>
<accession>A0ACC4DEK7</accession>
<proteinExistence type="predicted"/>
<dbReference type="EMBL" id="JBGNUJ010000010">
    <property type="protein sequence ID" value="KAL3954781.1"/>
    <property type="molecule type" value="Genomic_DNA"/>
</dbReference>
<protein>
    <submittedName>
        <fullName evidence="1">Uncharacterized protein</fullName>
    </submittedName>
</protein>
<gene>
    <name evidence="1" type="ORF">ACCO45_010344</name>
</gene>
<reference evidence="1" key="1">
    <citation type="submission" date="2024-12" db="EMBL/GenBank/DDBJ databases">
        <title>Comparative genomics and development of molecular markers within Purpureocillium lilacinum and among Purpureocillium species.</title>
        <authorList>
            <person name="Yeh Z.-Y."/>
            <person name="Ni N.-T."/>
            <person name="Lo P.-H."/>
            <person name="Mushyakhwo K."/>
            <person name="Lin C.-F."/>
            <person name="Nai Y.-S."/>
        </authorList>
    </citation>
    <scope>NUCLEOTIDE SEQUENCE</scope>
    <source>
        <strain evidence="1">NCHU-NPUST-175</strain>
    </source>
</reference>
<organism evidence="1 2">
    <name type="scientific">Purpureocillium lilacinum</name>
    <name type="common">Paecilomyces lilacinus</name>
    <dbReference type="NCBI Taxonomy" id="33203"/>
    <lineage>
        <taxon>Eukaryota</taxon>
        <taxon>Fungi</taxon>
        <taxon>Dikarya</taxon>
        <taxon>Ascomycota</taxon>
        <taxon>Pezizomycotina</taxon>
        <taxon>Sordariomycetes</taxon>
        <taxon>Hypocreomycetidae</taxon>
        <taxon>Hypocreales</taxon>
        <taxon>Ophiocordycipitaceae</taxon>
        <taxon>Purpureocillium</taxon>
    </lineage>
</organism>